<proteinExistence type="predicted"/>
<reference evidence="1" key="1">
    <citation type="journal article" date="2006" name="Nature">
        <title>Deciphering the evolution and metabolism of an anammox bacterium from a community genome.</title>
        <authorList>
            <person name="Strous M."/>
            <person name="Pelletier E."/>
            <person name="Mangenot S."/>
            <person name="Rattei T."/>
            <person name="Lehner A."/>
            <person name="Taylor M.W."/>
            <person name="Horn M."/>
            <person name="Daims H."/>
            <person name="Bartol-Mavel D."/>
            <person name="Wincker P."/>
            <person name="Barbe V."/>
            <person name="Fonknechten N."/>
            <person name="Vallenet D."/>
            <person name="Segurens B."/>
            <person name="Schenowitz-Truong C."/>
            <person name="Medigue C."/>
            <person name="Collingro A."/>
            <person name="Snel B."/>
            <person name="Dutilh B.E."/>
            <person name="OpDenCamp H.J.M."/>
            <person name="vanDerDrift C."/>
            <person name="Cirpus I."/>
            <person name="vanDePas-Schoonen K.T."/>
            <person name="Harhangi H.R."/>
            <person name="vanNiftrik L."/>
            <person name="Schmid M."/>
            <person name="Keltjens J."/>
            <person name="vanDeVossenberg J."/>
            <person name="Kartal B."/>
            <person name="Meier H."/>
            <person name="Frishman D."/>
            <person name="Huynen M.A."/>
            <person name="Mewes H."/>
            <person name="Weissenbach J."/>
            <person name="Jetten M.S.M."/>
            <person name="Wagner M."/>
            <person name="LePaslier D."/>
        </authorList>
    </citation>
    <scope>NUCLEOTIDE SEQUENCE</scope>
</reference>
<dbReference type="EMBL" id="CT573071">
    <property type="protein sequence ID" value="CAJ73758.1"/>
    <property type="molecule type" value="Genomic_DNA"/>
</dbReference>
<organism evidence="1">
    <name type="scientific">Kuenenia stuttgartiensis</name>
    <dbReference type="NCBI Taxonomy" id="174633"/>
    <lineage>
        <taxon>Bacteria</taxon>
        <taxon>Pseudomonadati</taxon>
        <taxon>Planctomycetota</taxon>
        <taxon>Candidatus Brocadiia</taxon>
        <taxon>Candidatus Brocadiales</taxon>
        <taxon>Candidatus Brocadiaceae</taxon>
        <taxon>Candidatus Kuenenia</taxon>
    </lineage>
</organism>
<evidence type="ECO:0000313" key="2">
    <source>
        <dbReference type="EMBL" id="QII10789.1"/>
    </source>
</evidence>
<gene>
    <name evidence="2" type="ORF">KsCSTR_14100</name>
    <name evidence="1" type="ORF">kuste3004</name>
</gene>
<name>Q1Q173_KUEST</name>
<sequence>MSRCPKYLATSGGWRLMASNLPARYLPLPYYTSSNRSLPYGLVLADSKIFPNLLCTTLFTCRHPYPDRFTDCFWLLLHQ</sequence>
<dbReference type="EMBL" id="CP049055">
    <property type="protein sequence ID" value="QII10789.1"/>
    <property type="molecule type" value="Genomic_DNA"/>
</dbReference>
<protein>
    <submittedName>
        <fullName evidence="1">Uncharacterized protein</fullName>
    </submittedName>
</protein>
<dbReference type="AlphaFoldDB" id="Q1Q173"/>
<reference evidence="1" key="2">
    <citation type="submission" date="2006-01" db="EMBL/GenBank/DDBJ databases">
        <authorList>
            <person name="Genoscope"/>
        </authorList>
    </citation>
    <scope>NUCLEOTIDE SEQUENCE</scope>
</reference>
<reference evidence="2 3" key="3">
    <citation type="submission" date="2020-02" db="EMBL/GenBank/DDBJ databases">
        <title>Newly sequenced genome of strain CSTR1 showed variability in Candidatus Kuenenia stuttgartiensis genomes.</title>
        <authorList>
            <person name="Ding C."/>
            <person name="Adrian L."/>
        </authorList>
    </citation>
    <scope>NUCLEOTIDE SEQUENCE [LARGE SCALE GENOMIC DNA]</scope>
    <source>
        <strain evidence="2 3">CSTR1</strain>
    </source>
</reference>
<dbReference type="Proteomes" id="UP000501926">
    <property type="component" value="Chromosome"/>
</dbReference>
<evidence type="ECO:0000313" key="1">
    <source>
        <dbReference type="EMBL" id="CAJ73758.1"/>
    </source>
</evidence>
<accession>Q1Q173</accession>
<evidence type="ECO:0000313" key="3">
    <source>
        <dbReference type="Proteomes" id="UP000501926"/>
    </source>
</evidence>